<feature type="compositionally biased region" description="Acidic residues" evidence="5">
    <location>
        <begin position="128"/>
        <end position="147"/>
    </location>
</feature>
<evidence type="ECO:0000256" key="4">
    <source>
        <dbReference type="PROSITE-ProRule" id="PRU00221"/>
    </source>
</evidence>
<dbReference type="SMART" id="SM01302">
    <property type="entry name" value="Raptor_N"/>
    <property type="match status" value="1"/>
</dbReference>
<gene>
    <name evidence="7" type="ORF">A4X06_0g1410</name>
</gene>
<feature type="region of interest" description="Disordered" evidence="5">
    <location>
        <begin position="1780"/>
        <end position="1813"/>
    </location>
</feature>
<dbReference type="GO" id="GO:0030674">
    <property type="term" value="F:protein-macromolecule adaptor activity"/>
    <property type="evidence" value="ECO:0007669"/>
    <property type="project" value="TreeGrafter"/>
</dbReference>
<comment type="caution">
    <text evidence="7">The sequence shown here is derived from an EMBL/GenBank/DDBJ whole genome shotgun (WGS) entry which is preliminary data.</text>
</comment>
<evidence type="ECO:0000313" key="8">
    <source>
        <dbReference type="Proteomes" id="UP000077684"/>
    </source>
</evidence>
<dbReference type="GO" id="GO:0031929">
    <property type="term" value="P:TOR signaling"/>
    <property type="evidence" value="ECO:0007669"/>
    <property type="project" value="InterPro"/>
</dbReference>
<reference evidence="7" key="2">
    <citation type="journal article" date="2019" name="IMA Fungus">
        <title>Genome sequencing and comparison of five Tilletia species to identify candidate genes for the detection of regulated species infecting wheat.</title>
        <authorList>
            <person name="Nguyen H.D.T."/>
            <person name="Sultana T."/>
            <person name="Kesanakurti P."/>
            <person name="Hambleton S."/>
        </authorList>
    </citation>
    <scope>NUCLEOTIDE SEQUENCE</scope>
    <source>
        <strain evidence="7">DAOMC 236426</strain>
    </source>
</reference>
<evidence type="ECO:0000256" key="2">
    <source>
        <dbReference type="ARBA" id="ARBA00022574"/>
    </source>
</evidence>
<evidence type="ECO:0000256" key="1">
    <source>
        <dbReference type="ARBA" id="ARBA00009257"/>
    </source>
</evidence>
<feature type="region of interest" description="Disordered" evidence="5">
    <location>
        <begin position="1271"/>
        <end position="1350"/>
    </location>
</feature>
<evidence type="ECO:0000256" key="3">
    <source>
        <dbReference type="ARBA" id="ARBA00022737"/>
    </source>
</evidence>
<protein>
    <recommendedName>
        <fullName evidence="6">Raptor N-terminal CASPase-like domain-containing protein</fullName>
    </recommendedName>
</protein>
<evidence type="ECO:0000256" key="5">
    <source>
        <dbReference type="SAM" id="MobiDB-lite"/>
    </source>
</evidence>
<dbReference type="Proteomes" id="UP000077684">
    <property type="component" value="Unassembled WGS sequence"/>
</dbReference>
<dbReference type="InterPro" id="IPR029347">
    <property type="entry name" value="Raptor_N"/>
</dbReference>
<reference evidence="7" key="1">
    <citation type="submission" date="2016-04" db="EMBL/GenBank/DDBJ databases">
        <authorList>
            <person name="Nguyen H.D."/>
            <person name="Samba Siva P."/>
            <person name="Cullis J."/>
            <person name="Levesque C.A."/>
            <person name="Hambleton S."/>
        </authorList>
    </citation>
    <scope>NUCLEOTIDE SEQUENCE</scope>
    <source>
        <strain evidence="7">DAOMC 236426</strain>
    </source>
</reference>
<dbReference type="InterPro" id="IPR019775">
    <property type="entry name" value="WD40_repeat_CS"/>
</dbReference>
<keyword evidence="8" id="KW-1185">Reference proteome</keyword>
<feature type="region of interest" description="Disordered" evidence="5">
    <location>
        <begin position="118"/>
        <end position="157"/>
    </location>
</feature>
<feature type="compositionally biased region" description="Gly residues" evidence="5">
    <location>
        <begin position="1276"/>
        <end position="1285"/>
    </location>
</feature>
<dbReference type="GO" id="GO:0005737">
    <property type="term" value="C:cytoplasm"/>
    <property type="evidence" value="ECO:0007669"/>
    <property type="project" value="TreeGrafter"/>
</dbReference>
<feature type="domain" description="Raptor N-terminal CASPase-like" evidence="6">
    <location>
        <begin position="206"/>
        <end position="359"/>
    </location>
</feature>
<dbReference type="GO" id="GO:0030307">
    <property type="term" value="P:positive regulation of cell growth"/>
    <property type="evidence" value="ECO:0007669"/>
    <property type="project" value="TreeGrafter"/>
</dbReference>
<evidence type="ECO:0000259" key="6">
    <source>
        <dbReference type="SMART" id="SM01302"/>
    </source>
</evidence>
<dbReference type="PRINTS" id="PR01547">
    <property type="entry name" value="YEAST176DUF"/>
</dbReference>
<dbReference type="Gene3D" id="1.25.10.10">
    <property type="entry name" value="Leucine-rich Repeat Variant"/>
    <property type="match status" value="1"/>
</dbReference>
<dbReference type="EMBL" id="LWDE02000090">
    <property type="protein sequence ID" value="KAE8253495.1"/>
    <property type="molecule type" value="Genomic_DNA"/>
</dbReference>
<dbReference type="InterPro" id="IPR004083">
    <property type="entry name" value="Raptor"/>
</dbReference>
<dbReference type="SUPFAM" id="SSF50978">
    <property type="entry name" value="WD40 repeat-like"/>
    <property type="match status" value="1"/>
</dbReference>
<dbReference type="InterPro" id="IPR016024">
    <property type="entry name" value="ARM-type_fold"/>
</dbReference>
<accession>A0A8X7SZT8</accession>
<feature type="compositionally biased region" description="Low complexity" evidence="5">
    <location>
        <begin position="9"/>
        <end position="56"/>
    </location>
</feature>
<organism evidence="7 8">
    <name type="scientific">Tilletia controversa</name>
    <name type="common">dwarf bunt fungus</name>
    <dbReference type="NCBI Taxonomy" id="13291"/>
    <lineage>
        <taxon>Eukaryota</taxon>
        <taxon>Fungi</taxon>
        <taxon>Dikarya</taxon>
        <taxon>Basidiomycota</taxon>
        <taxon>Ustilaginomycotina</taxon>
        <taxon>Exobasidiomycetes</taxon>
        <taxon>Tilletiales</taxon>
        <taxon>Tilletiaceae</taxon>
        <taxon>Tilletia</taxon>
    </lineage>
</organism>
<dbReference type="PROSITE" id="PS00678">
    <property type="entry name" value="WD_REPEATS_1"/>
    <property type="match status" value="1"/>
</dbReference>
<dbReference type="Pfam" id="PF00400">
    <property type="entry name" value="WD40"/>
    <property type="match status" value="1"/>
</dbReference>
<dbReference type="GO" id="GO:0010506">
    <property type="term" value="P:regulation of autophagy"/>
    <property type="evidence" value="ECO:0007669"/>
    <property type="project" value="TreeGrafter"/>
</dbReference>
<feature type="compositionally biased region" description="Polar residues" evidence="5">
    <location>
        <begin position="371"/>
        <end position="384"/>
    </location>
</feature>
<dbReference type="GO" id="GO:0031931">
    <property type="term" value="C:TORC1 complex"/>
    <property type="evidence" value="ECO:0007669"/>
    <property type="project" value="InterPro"/>
</dbReference>
<dbReference type="SMART" id="SM00320">
    <property type="entry name" value="WD40"/>
    <property type="match status" value="5"/>
</dbReference>
<dbReference type="GO" id="GO:0071230">
    <property type="term" value="P:cellular response to amino acid stimulus"/>
    <property type="evidence" value="ECO:0007669"/>
    <property type="project" value="TreeGrafter"/>
</dbReference>
<dbReference type="PANTHER" id="PTHR12848:SF16">
    <property type="entry name" value="REGULATORY-ASSOCIATED PROTEIN OF MTOR"/>
    <property type="match status" value="1"/>
</dbReference>
<evidence type="ECO:0000313" key="7">
    <source>
        <dbReference type="EMBL" id="KAE8253495.1"/>
    </source>
</evidence>
<dbReference type="PANTHER" id="PTHR12848">
    <property type="entry name" value="REGULATORY-ASSOCIATED PROTEIN OF MTOR"/>
    <property type="match status" value="1"/>
</dbReference>
<dbReference type="InterPro" id="IPR015943">
    <property type="entry name" value="WD40/YVTN_repeat-like_dom_sf"/>
</dbReference>
<feature type="region of interest" description="Disordered" evidence="5">
    <location>
        <begin position="366"/>
        <end position="411"/>
    </location>
</feature>
<proteinExistence type="inferred from homology"/>
<dbReference type="InterPro" id="IPR001680">
    <property type="entry name" value="WD40_rpt"/>
</dbReference>
<feature type="region of interest" description="Disordered" evidence="5">
    <location>
        <begin position="1"/>
        <end position="56"/>
    </location>
</feature>
<dbReference type="PROSITE" id="PS50082">
    <property type="entry name" value="WD_REPEATS_2"/>
    <property type="match status" value="1"/>
</dbReference>
<keyword evidence="3" id="KW-0677">Repeat</keyword>
<feature type="compositionally biased region" description="Low complexity" evidence="5">
    <location>
        <begin position="1328"/>
        <end position="1337"/>
    </location>
</feature>
<dbReference type="SUPFAM" id="SSF48371">
    <property type="entry name" value="ARM repeat"/>
    <property type="match status" value="1"/>
</dbReference>
<comment type="similarity">
    <text evidence="1">Belongs to the WD repeat RAPTOR family.</text>
</comment>
<keyword evidence="2 4" id="KW-0853">WD repeat</keyword>
<feature type="compositionally biased region" description="Gly residues" evidence="5">
    <location>
        <begin position="1338"/>
        <end position="1349"/>
    </location>
</feature>
<dbReference type="Pfam" id="PF14538">
    <property type="entry name" value="Raptor_N"/>
    <property type="match status" value="1"/>
</dbReference>
<dbReference type="InterPro" id="IPR011989">
    <property type="entry name" value="ARM-like"/>
</dbReference>
<feature type="compositionally biased region" description="Polar residues" evidence="5">
    <location>
        <begin position="1316"/>
        <end position="1327"/>
    </location>
</feature>
<name>A0A8X7SZT8_9BASI</name>
<feature type="repeat" description="WD" evidence="4">
    <location>
        <begin position="1614"/>
        <end position="1656"/>
    </location>
</feature>
<dbReference type="GO" id="GO:0009267">
    <property type="term" value="P:cellular response to starvation"/>
    <property type="evidence" value="ECO:0007669"/>
    <property type="project" value="TreeGrafter"/>
</dbReference>
<sequence length="1813" mass="198087">MAHLAQLFQQEQQQQEQQQKQQQQQQQQQRQQQQSASRSASASASATPTSAARQSALPVIDTNAPYYQNIHFPPATPTNASTALTPHAASLVLDPHHQQYQHHPPTNPMEAINIVINGSGPDPGLGLDVDEDEDDEDDTELDADADELSTTSGKRHGALLDPHTDADWRLLEDPYVMAWKTRRHLTNGNPRPSDNRNEPYWRLRNRNRTVIGALMLCLNISVTPPGVVKTDPCAKLITWTDPTAMEPLKCVSIIGKNLVAQFDTLTSTPKWKIQVDPHIEEMKRFCTGLRKYAKEERVLFYYNGYGVPKPTTGGEIWVFNKVYTQYIPVSLANLSSWLGNPCIFLWDAHSAGNIIVTFNQLNGRDRDGNPLNASPQPDASSKPASSAERNHSADPANGTSSRPRTEKDPAAQFSWRDSIHLAACQPEETLPMNPDLPADMFTCCLTSPIDMALRWFVLNNNNLPREVDVDMVMNIPGRLQDRRSPLGELQWIFISVTDAIAWSVLPRGLFRRLFRADLAVAALMRNFLLAERIMRFYDCTPMSYPKLAETHTHPLWDTFDLTMDQVVAQLPALIAKKVAIAEQERGGPPMDPKLAAVEYKRSTFFSEQLQAFQIWLSHAGLSKRGREQRLKRSEAVAASATAASSLSGYTFSTSFMRAPTLSGSSAPAAGDEYNNEAAELFAREAPVQLPIVLQVLLSQEHRVRALVLFSQFFDLGPWAVELSLTLGIFPYVVKLLQSPAADLKPVLIYIWARIIAVDPSCRSDLHRAAGYYYFSSILSLSGNGAVGGSPGGPGFGNYGGFYPNMAAFFMPNPSEHRAMCAFVLAVFCQNFPEGQEALLEKTDTMDACLEHTDDDDYILRQWSVLCLAEMWNENDAGKAKAIQKDAHGKLCSMLCDISPEVRSAVLYALGTLLGASSASANGTLPPELSSAKAANFEEEDLGFQRLHSAGLGNMTGLPESKQRSIEIGIAVAMLATKGDCSPLVRKELLVALSPVVWQFRGLLVLAAFLYYDREESMRRTRAASAALYQGPGGGLSVSVGPASGRNGIVSAAALANAENATETRTQERETELLARVLSQLALYEGITEADIADVPAFMTLFVSLLDMSVDSHPEVSALGGTLLDYVMRAMVQSEVARVAEHSVKDFAVGVDAMSRVVTPTSTRDDFWGGGGGIGGGGSGTGSLSMSVSNSVASSNSGFFRAIPDGFATISSGNSNNNNNNNNNNSRHSIDGLMSLIQQESNQPLDHVKVGDALAGMIAADLRRYRIRVSPVVDPADGGGGAGGPEKGGEKGRSHGHGHAYGLGGSAGSTPMPSPSARFTRSVTASMQDSLAESDGASSAGGAGGVGGEGHPQLPLISRTFDWFADYFREPQMRDEAEEPGSVEYTLMTWKRQRNERLMADAGRLIDYASDHRWKDTLPTLRDTSTPYLMRFHPFEKHLLTCSDQDVVSIWDWEDSRLVSRFNNGNPAMSNITSAAFVNAELDTLLLLASAEGEVRVWRNYERDYLLYPDSGPELASSFRALPDLIRSRKPSGLVVEWQQIAKVVLAGGDSRVIRVWDTHKELCICDIPTHTSSPVSSLTSESNIGQIFVAGFGDGTVGVYDRRNPPKASLVRLWEEHQTWVQNVRLQRYGTRELVSTSMDGEVRLWDIRGRRSIAQSNVSGPLKGRLSTSAVHDRAPVLAFTSQARQTKPGLLSYNVLIANLNHLDPTSKRMQVIPRTINVAGSAQHSSSGASSMSAGGLYDDSSPSAYTPAMGAMDFHPHLPLLAYSTAPDRGIEFRKCEEPPPEEPEVRIPPLTPIVDESNSNGGRSGWHW</sequence>
<dbReference type="Gene3D" id="2.130.10.10">
    <property type="entry name" value="YVTN repeat-like/Quinoprotein amine dehydrogenase"/>
    <property type="match status" value="2"/>
</dbReference>
<dbReference type="InterPro" id="IPR036322">
    <property type="entry name" value="WD40_repeat_dom_sf"/>
</dbReference>